<accession>A0A6C0E3B4</accession>
<evidence type="ECO:0000256" key="1">
    <source>
        <dbReference type="SAM" id="Phobius"/>
    </source>
</evidence>
<dbReference type="AlphaFoldDB" id="A0A6C0E3B4"/>
<proteinExistence type="predicted"/>
<name>A0A6C0E3B4_9ZZZZ</name>
<dbReference type="EMBL" id="MN739724">
    <property type="protein sequence ID" value="QHT23080.1"/>
    <property type="molecule type" value="Genomic_DNA"/>
</dbReference>
<keyword evidence="1" id="KW-1133">Transmembrane helix</keyword>
<keyword evidence="1" id="KW-0812">Transmembrane</keyword>
<feature type="transmembrane region" description="Helical" evidence="1">
    <location>
        <begin position="5"/>
        <end position="21"/>
    </location>
</feature>
<protein>
    <submittedName>
        <fullName evidence="2">Uncharacterized protein</fullName>
    </submittedName>
</protein>
<reference evidence="2" key="1">
    <citation type="journal article" date="2020" name="Nature">
        <title>Giant virus diversity and host interactions through global metagenomics.</title>
        <authorList>
            <person name="Schulz F."/>
            <person name="Roux S."/>
            <person name="Paez-Espino D."/>
            <person name="Jungbluth S."/>
            <person name="Walsh D.A."/>
            <person name="Denef V.J."/>
            <person name="McMahon K.D."/>
            <person name="Konstantinidis K.T."/>
            <person name="Eloe-Fadrosh E.A."/>
            <person name="Kyrpides N.C."/>
            <person name="Woyke T."/>
        </authorList>
    </citation>
    <scope>NUCLEOTIDE SEQUENCE</scope>
    <source>
        <strain evidence="2">GVMAG-M-3300023179-114</strain>
    </source>
</reference>
<evidence type="ECO:0000313" key="2">
    <source>
        <dbReference type="EMBL" id="QHT23080.1"/>
    </source>
</evidence>
<sequence>MLNYIIVIILLVIIYILYQRYQDKNFIVPEEETYHYLQNHVLNDESSIHTTKKPIIWIYIPYEYNSRHWQSFGSRSSCNLNQPYLYLTVKSIIKNCEDSFMICLVDDKSFEKLIPGWNINMDLLPDPILTYVRQMTMSKLVYKYGGMVLPISFLCFRNLLNMYETGVAHGKMFIGENIDYNVTSVHYDFYPNIGLMGAEKNNPTVGELIDFMQRIISSDYTAQAQFLGEFNRWCNTRINSGRVHLISGKDLGTMDIEDEPVLIEKLLGNDYIQYYKNMYGIWIPADMILKRRYYEWFTRMSAKQILNSHFILAKYMLLALAPDSHLGVIEPLENKLNWVGYWRVPSGAPVWGLKPIDLGNYVPKEKHL</sequence>
<keyword evidence="1" id="KW-0472">Membrane</keyword>
<organism evidence="2">
    <name type="scientific">viral metagenome</name>
    <dbReference type="NCBI Taxonomy" id="1070528"/>
    <lineage>
        <taxon>unclassified sequences</taxon>
        <taxon>metagenomes</taxon>
        <taxon>organismal metagenomes</taxon>
    </lineage>
</organism>